<keyword evidence="1" id="KW-0378">Hydrolase</keyword>
<evidence type="ECO:0000256" key="2">
    <source>
        <dbReference type="SAM" id="Phobius"/>
    </source>
</evidence>
<dbReference type="CDD" id="cd05828">
    <property type="entry name" value="Sortase_D_1"/>
    <property type="match status" value="1"/>
</dbReference>
<dbReference type="Proteomes" id="UP000485367">
    <property type="component" value="Unassembled WGS sequence"/>
</dbReference>
<dbReference type="InterPro" id="IPR005754">
    <property type="entry name" value="Sortase"/>
</dbReference>
<evidence type="ECO:0000313" key="3">
    <source>
        <dbReference type="EMBL" id="OQA53187.1"/>
    </source>
</evidence>
<comment type="caution">
    <text evidence="3">The sequence shown here is derived from an EMBL/GenBank/DDBJ whole genome shotgun (WGS) entry which is preliminary data.</text>
</comment>
<dbReference type="EMBL" id="MWBO01000008">
    <property type="protein sequence ID" value="OQA53187.1"/>
    <property type="molecule type" value="Genomic_DNA"/>
</dbReference>
<dbReference type="Gene3D" id="2.40.260.10">
    <property type="entry name" value="Sortase"/>
    <property type="match status" value="1"/>
</dbReference>
<dbReference type="InterPro" id="IPR023365">
    <property type="entry name" value="Sortase_dom-sf"/>
</dbReference>
<keyword evidence="2" id="KW-0472">Membrane</keyword>
<dbReference type="AlphaFoldDB" id="A0A1V5SFB8"/>
<dbReference type="Pfam" id="PF04203">
    <property type="entry name" value="Sortase"/>
    <property type="match status" value="1"/>
</dbReference>
<accession>A0A1V5SFB8</accession>
<sequence>MDNKITEEDLKNLFDKDLEDVVPENSWKGFEVKEEKIKIKKSIKKNEDYKNIRLIRKKIQQVKNKKRKKSDKQIDLFLKACFLSGLIVGAFFVFINYEGYSKQLKWSYYREYLNEPLPEKKDPSPTPLPSPTVEPTAVVDVLPVLEAPEINIEDNRLIIDKIAVNAKVIWDVSENNIIEKLKDGVVHYGGTSKPSDGGNIFLVGHSSNYSWIKSDYNSIFALLDKLVKGDRIELRREGRSYYYEVMETKIVSKDDVSVINNTDKEILSLMTCWPIGTSLKRMVVISELKYYSSWTN</sequence>
<dbReference type="InterPro" id="IPR041999">
    <property type="entry name" value="Sortase_D_1"/>
</dbReference>
<dbReference type="SUPFAM" id="SSF63817">
    <property type="entry name" value="Sortase"/>
    <property type="match status" value="1"/>
</dbReference>
<gene>
    <name evidence="3" type="ORF">BWY43_00114</name>
</gene>
<keyword evidence="2" id="KW-0812">Transmembrane</keyword>
<name>A0A1V5SFB8_9BACT</name>
<evidence type="ECO:0000256" key="1">
    <source>
        <dbReference type="ARBA" id="ARBA00022801"/>
    </source>
</evidence>
<reference evidence="3" key="1">
    <citation type="submission" date="2017-02" db="EMBL/GenBank/DDBJ databases">
        <title>Delving into the versatile metabolic prowess of the omnipresent phylum Bacteroidetes.</title>
        <authorList>
            <person name="Nobu M.K."/>
            <person name="Mei R."/>
            <person name="Narihiro T."/>
            <person name="Kuroda K."/>
            <person name="Liu W.-T."/>
        </authorList>
    </citation>
    <scope>NUCLEOTIDE SEQUENCE</scope>
    <source>
        <strain evidence="3">ADurb.Bin280</strain>
    </source>
</reference>
<dbReference type="GO" id="GO:0016787">
    <property type="term" value="F:hydrolase activity"/>
    <property type="evidence" value="ECO:0007669"/>
    <property type="project" value="UniProtKB-KW"/>
</dbReference>
<organism evidence="3">
    <name type="scientific">candidate division WS2 bacterium ADurb.Bin280</name>
    <dbReference type="NCBI Taxonomy" id="1852829"/>
    <lineage>
        <taxon>Bacteria</taxon>
        <taxon>candidate division WS2</taxon>
    </lineage>
</organism>
<keyword evidence="2" id="KW-1133">Transmembrane helix</keyword>
<dbReference type="NCBIfam" id="TIGR01076">
    <property type="entry name" value="sortase_fam"/>
    <property type="match status" value="1"/>
</dbReference>
<feature type="transmembrane region" description="Helical" evidence="2">
    <location>
        <begin position="76"/>
        <end position="97"/>
    </location>
</feature>
<protein>
    <submittedName>
        <fullName evidence="3">Sortase family protein</fullName>
    </submittedName>
</protein>
<proteinExistence type="predicted"/>